<keyword evidence="3" id="KW-0804">Transcription</keyword>
<dbReference type="PANTHER" id="PTHR43479:SF11">
    <property type="entry name" value="ACREF_ENVCD OPERON REPRESSOR-RELATED"/>
    <property type="match status" value="1"/>
</dbReference>
<evidence type="ECO:0000259" key="5">
    <source>
        <dbReference type="PROSITE" id="PS50977"/>
    </source>
</evidence>
<gene>
    <name evidence="6" type="ORF">GCM10022216_13600</name>
</gene>
<feature type="DNA-binding region" description="H-T-H motif" evidence="4">
    <location>
        <begin position="35"/>
        <end position="54"/>
    </location>
</feature>
<evidence type="ECO:0000256" key="2">
    <source>
        <dbReference type="ARBA" id="ARBA00023125"/>
    </source>
</evidence>
<keyword evidence="1" id="KW-0805">Transcription regulation</keyword>
<evidence type="ECO:0000313" key="6">
    <source>
        <dbReference type="EMBL" id="GAA4137527.1"/>
    </source>
</evidence>
<accession>A0ABP7YKP0</accession>
<reference evidence="7" key="1">
    <citation type="journal article" date="2019" name="Int. J. Syst. Evol. Microbiol.">
        <title>The Global Catalogue of Microorganisms (GCM) 10K type strain sequencing project: providing services to taxonomists for standard genome sequencing and annotation.</title>
        <authorList>
            <consortium name="The Broad Institute Genomics Platform"/>
            <consortium name="The Broad Institute Genome Sequencing Center for Infectious Disease"/>
            <person name="Wu L."/>
            <person name="Ma J."/>
        </authorList>
    </citation>
    <scope>NUCLEOTIDE SEQUENCE [LARGE SCALE GENOMIC DNA]</scope>
    <source>
        <strain evidence="7">JCM 16704</strain>
    </source>
</reference>
<evidence type="ECO:0000313" key="7">
    <source>
        <dbReference type="Proteomes" id="UP001500101"/>
    </source>
</evidence>
<evidence type="ECO:0000256" key="4">
    <source>
        <dbReference type="PROSITE-ProRule" id="PRU00335"/>
    </source>
</evidence>
<feature type="domain" description="HTH tetR-type" evidence="5">
    <location>
        <begin position="12"/>
        <end position="72"/>
    </location>
</feature>
<dbReference type="Pfam" id="PF00440">
    <property type="entry name" value="TetR_N"/>
    <property type="match status" value="1"/>
</dbReference>
<dbReference type="InterPro" id="IPR050624">
    <property type="entry name" value="HTH-type_Tx_Regulator"/>
</dbReference>
<dbReference type="InterPro" id="IPR036271">
    <property type="entry name" value="Tet_transcr_reg_TetR-rel_C_sf"/>
</dbReference>
<evidence type="ECO:0000256" key="1">
    <source>
        <dbReference type="ARBA" id="ARBA00023015"/>
    </source>
</evidence>
<dbReference type="PRINTS" id="PR00455">
    <property type="entry name" value="HTHTETR"/>
</dbReference>
<proteinExistence type="predicted"/>
<comment type="caution">
    <text evidence="6">The sequence shown here is derived from an EMBL/GenBank/DDBJ whole genome shotgun (WGS) entry which is preliminary data.</text>
</comment>
<name>A0ABP7YKP0_9SPHI</name>
<evidence type="ECO:0000256" key="3">
    <source>
        <dbReference type="ARBA" id="ARBA00023163"/>
    </source>
</evidence>
<dbReference type="SUPFAM" id="SSF46689">
    <property type="entry name" value="Homeodomain-like"/>
    <property type="match status" value="1"/>
</dbReference>
<keyword evidence="7" id="KW-1185">Reference proteome</keyword>
<dbReference type="InterPro" id="IPR001647">
    <property type="entry name" value="HTH_TetR"/>
</dbReference>
<dbReference type="Proteomes" id="UP001500101">
    <property type="component" value="Unassembled WGS sequence"/>
</dbReference>
<dbReference type="SUPFAM" id="SSF48498">
    <property type="entry name" value="Tetracyclin repressor-like, C-terminal domain"/>
    <property type="match status" value="1"/>
</dbReference>
<dbReference type="InterPro" id="IPR009057">
    <property type="entry name" value="Homeodomain-like_sf"/>
</dbReference>
<dbReference type="Pfam" id="PF13305">
    <property type="entry name" value="TetR_C_33"/>
    <property type="match status" value="1"/>
</dbReference>
<dbReference type="PROSITE" id="PS50977">
    <property type="entry name" value="HTH_TETR_2"/>
    <property type="match status" value="1"/>
</dbReference>
<organism evidence="6 7">
    <name type="scientific">Sphingobacterium kyonggiense</name>
    <dbReference type="NCBI Taxonomy" id="714075"/>
    <lineage>
        <taxon>Bacteria</taxon>
        <taxon>Pseudomonadati</taxon>
        <taxon>Bacteroidota</taxon>
        <taxon>Sphingobacteriia</taxon>
        <taxon>Sphingobacteriales</taxon>
        <taxon>Sphingobacteriaceae</taxon>
        <taxon>Sphingobacterium</taxon>
    </lineage>
</organism>
<dbReference type="Gene3D" id="1.10.357.10">
    <property type="entry name" value="Tetracycline Repressor, domain 2"/>
    <property type="match status" value="1"/>
</dbReference>
<dbReference type="InterPro" id="IPR025996">
    <property type="entry name" value="MT1864/Rv1816-like_C"/>
</dbReference>
<dbReference type="PANTHER" id="PTHR43479">
    <property type="entry name" value="ACREF/ENVCD OPERON REPRESSOR-RELATED"/>
    <property type="match status" value="1"/>
</dbReference>
<sequence>MGVSERKQRQHEELRNQIIECSREIVEEEGWANLSIRKIADAIEYSVPVIYKHFENKEAITAYFVQEGFQNLLNEVLAHIDSNASIEDRFQQLGMGYYHFAEKFPKHYEVMFGLGIPTCESARNVESINQLSGIFRSMIKELSHKNPNKEIDQCLKYRTLWSLLHGVVAFELLALPGVNPVCSAKALEDVVDGYVKSILF</sequence>
<dbReference type="RefSeq" id="WP_344673868.1">
    <property type="nucleotide sequence ID" value="NZ_BAAAZI010000006.1"/>
</dbReference>
<dbReference type="EMBL" id="BAAAZI010000006">
    <property type="protein sequence ID" value="GAA4137527.1"/>
    <property type="molecule type" value="Genomic_DNA"/>
</dbReference>
<protein>
    <submittedName>
        <fullName evidence="6">TetR/AcrR family transcriptional regulator</fullName>
    </submittedName>
</protein>
<keyword evidence="2 4" id="KW-0238">DNA-binding</keyword>